<sequence>MVISREVYFNDACPSINEVVKHVRQRTGIPASYLADKWLLTNPLNKVDIFSLYQEGDHTIVVTNDESATDLLGATLYTLIEMGGFYKDGTA</sequence>
<dbReference type="AlphaFoldDB" id="A0A7K1SDC2"/>
<accession>A0A7K1SDC2</accession>
<organism evidence="1 2">
    <name type="scientific">Spirosoma arboris</name>
    <dbReference type="NCBI Taxonomy" id="2682092"/>
    <lineage>
        <taxon>Bacteria</taxon>
        <taxon>Pseudomonadati</taxon>
        <taxon>Bacteroidota</taxon>
        <taxon>Cytophagia</taxon>
        <taxon>Cytophagales</taxon>
        <taxon>Cytophagaceae</taxon>
        <taxon>Spirosoma</taxon>
    </lineage>
</organism>
<name>A0A7K1SDC2_9BACT</name>
<dbReference type="Proteomes" id="UP000436006">
    <property type="component" value="Unassembled WGS sequence"/>
</dbReference>
<dbReference type="EMBL" id="WPIN01000005">
    <property type="protein sequence ID" value="MVM31678.1"/>
    <property type="molecule type" value="Genomic_DNA"/>
</dbReference>
<proteinExistence type="predicted"/>
<gene>
    <name evidence="1" type="ORF">GO755_16645</name>
</gene>
<dbReference type="RefSeq" id="WP_157586290.1">
    <property type="nucleotide sequence ID" value="NZ_WPIN01000005.1"/>
</dbReference>
<evidence type="ECO:0000313" key="2">
    <source>
        <dbReference type="Proteomes" id="UP000436006"/>
    </source>
</evidence>
<protein>
    <submittedName>
        <fullName evidence="1">Uncharacterized protein</fullName>
    </submittedName>
</protein>
<evidence type="ECO:0000313" key="1">
    <source>
        <dbReference type="EMBL" id="MVM31678.1"/>
    </source>
</evidence>
<keyword evidence="2" id="KW-1185">Reference proteome</keyword>
<reference evidence="1 2" key="1">
    <citation type="submission" date="2019-12" db="EMBL/GenBank/DDBJ databases">
        <title>Spirosoma sp. HMF4905 genome sequencing and assembly.</title>
        <authorList>
            <person name="Kang H."/>
            <person name="Cha I."/>
            <person name="Kim H."/>
            <person name="Joh K."/>
        </authorList>
    </citation>
    <scope>NUCLEOTIDE SEQUENCE [LARGE SCALE GENOMIC DNA]</scope>
    <source>
        <strain evidence="1 2">HMF4905</strain>
    </source>
</reference>
<comment type="caution">
    <text evidence="1">The sequence shown here is derived from an EMBL/GenBank/DDBJ whole genome shotgun (WGS) entry which is preliminary data.</text>
</comment>